<dbReference type="InterPro" id="IPR005762">
    <property type="entry name" value="MurD"/>
</dbReference>
<comment type="caution">
    <text evidence="21">The sequence shown here is derived from an EMBL/GenBank/DDBJ whole genome shotgun (WGS) entry which is preliminary data.</text>
</comment>
<comment type="pathway">
    <text evidence="3 17 18">Cell wall biogenesis; peptidoglycan biosynthesis.</text>
</comment>
<organism evidence="21 22">
    <name type="scientific">Brockia lithotrophica</name>
    <dbReference type="NCBI Taxonomy" id="933949"/>
    <lineage>
        <taxon>Bacteria</taxon>
        <taxon>Bacillati</taxon>
        <taxon>Bacillota</taxon>
        <taxon>Bacilli</taxon>
        <taxon>Bacillales</taxon>
        <taxon>Bacillales Family X. Incertae Sedis</taxon>
        <taxon>Brockia</taxon>
    </lineage>
</organism>
<evidence type="ECO:0000313" key="22">
    <source>
        <dbReference type="Proteomes" id="UP000244016"/>
    </source>
</evidence>
<feature type="domain" description="Mur ligase central" evidence="20">
    <location>
        <begin position="130"/>
        <end position="315"/>
    </location>
</feature>
<evidence type="ECO:0000256" key="6">
    <source>
        <dbReference type="ARBA" id="ARBA00015655"/>
    </source>
</evidence>
<dbReference type="InterPro" id="IPR004101">
    <property type="entry name" value="Mur_ligase_C"/>
</dbReference>
<protein>
    <recommendedName>
        <fullName evidence="6 17">UDP-N-acetylmuramoylalanine--D-glutamate ligase</fullName>
        <ecNumber evidence="5 17">6.3.2.9</ecNumber>
    </recommendedName>
    <alternativeName>
        <fullName evidence="15 17">D-glutamic acid-adding enzyme</fullName>
    </alternativeName>
    <alternativeName>
        <fullName evidence="14 17">UDP-N-acetylmuramoyl-L-alanyl-D-glutamate synthetase</fullName>
    </alternativeName>
</protein>
<dbReference type="GO" id="GO:0008764">
    <property type="term" value="F:UDP-N-acetylmuramoylalanine-D-glutamate ligase activity"/>
    <property type="evidence" value="ECO:0007669"/>
    <property type="project" value="UniProtKB-UniRule"/>
</dbReference>
<dbReference type="Gene3D" id="3.40.1190.10">
    <property type="entry name" value="Mur-like, catalytic domain"/>
    <property type="match status" value="1"/>
</dbReference>
<feature type="domain" description="Mur ligase C-terminal" evidence="19">
    <location>
        <begin position="337"/>
        <end position="454"/>
    </location>
</feature>
<dbReference type="SUPFAM" id="SSF51984">
    <property type="entry name" value="MurCD N-terminal domain"/>
    <property type="match status" value="1"/>
</dbReference>
<evidence type="ECO:0000256" key="2">
    <source>
        <dbReference type="ARBA" id="ARBA00004496"/>
    </source>
</evidence>
<evidence type="ECO:0000256" key="15">
    <source>
        <dbReference type="ARBA" id="ARBA00032324"/>
    </source>
</evidence>
<dbReference type="GO" id="GO:0005737">
    <property type="term" value="C:cytoplasm"/>
    <property type="evidence" value="ECO:0007669"/>
    <property type="project" value="UniProtKB-SubCell"/>
</dbReference>
<feature type="binding site" evidence="17">
    <location>
        <begin position="132"/>
        <end position="138"/>
    </location>
    <ligand>
        <name>ATP</name>
        <dbReference type="ChEBI" id="CHEBI:30616"/>
    </ligand>
</feature>
<evidence type="ECO:0000256" key="10">
    <source>
        <dbReference type="ARBA" id="ARBA00022840"/>
    </source>
</evidence>
<evidence type="ECO:0000256" key="13">
    <source>
        <dbReference type="ARBA" id="ARBA00023316"/>
    </source>
</evidence>
<evidence type="ECO:0000256" key="16">
    <source>
        <dbReference type="ARBA" id="ARBA00047632"/>
    </source>
</evidence>
<keyword evidence="10 17" id="KW-0067">ATP-binding</keyword>
<gene>
    <name evidence="17" type="primary">murD</name>
    <name evidence="21" type="ORF">BLITH_0641</name>
</gene>
<evidence type="ECO:0000256" key="4">
    <source>
        <dbReference type="ARBA" id="ARBA00010416"/>
    </source>
</evidence>
<comment type="catalytic activity">
    <reaction evidence="16 17 18">
        <text>UDP-N-acetyl-alpha-D-muramoyl-L-alanine + D-glutamate + ATP = UDP-N-acetyl-alpha-D-muramoyl-L-alanyl-D-glutamate + ADP + phosphate + H(+)</text>
        <dbReference type="Rhea" id="RHEA:16429"/>
        <dbReference type="ChEBI" id="CHEBI:15378"/>
        <dbReference type="ChEBI" id="CHEBI:29986"/>
        <dbReference type="ChEBI" id="CHEBI:30616"/>
        <dbReference type="ChEBI" id="CHEBI:43474"/>
        <dbReference type="ChEBI" id="CHEBI:83898"/>
        <dbReference type="ChEBI" id="CHEBI:83900"/>
        <dbReference type="ChEBI" id="CHEBI:456216"/>
        <dbReference type="EC" id="6.3.2.9"/>
    </reaction>
</comment>
<dbReference type="Pfam" id="PF08245">
    <property type="entry name" value="Mur_ligase_M"/>
    <property type="match status" value="1"/>
</dbReference>
<dbReference type="GO" id="GO:0051301">
    <property type="term" value="P:cell division"/>
    <property type="evidence" value="ECO:0007669"/>
    <property type="project" value="UniProtKB-KW"/>
</dbReference>
<evidence type="ECO:0000256" key="5">
    <source>
        <dbReference type="ARBA" id="ARBA00012212"/>
    </source>
</evidence>
<accession>A0A2T5G8E7</accession>
<comment type="function">
    <text evidence="1 17 18">Cell wall formation. Catalyzes the addition of glutamate to the nucleotide precursor UDP-N-acetylmuramoyl-L-alanine (UMA).</text>
</comment>
<evidence type="ECO:0000256" key="12">
    <source>
        <dbReference type="ARBA" id="ARBA00022984"/>
    </source>
</evidence>
<dbReference type="NCBIfam" id="TIGR01087">
    <property type="entry name" value="murD"/>
    <property type="match status" value="1"/>
</dbReference>
<evidence type="ECO:0000259" key="20">
    <source>
        <dbReference type="Pfam" id="PF08245"/>
    </source>
</evidence>
<keyword evidence="13 17" id="KW-0961">Cell wall biogenesis/degradation</keyword>
<dbReference type="GO" id="GO:0009252">
    <property type="term" value="P:peptidoglycan biosynthetic process"/>
    <property type="evidence" value="ECO:0007669"/>
    <property type="project" value="UniProtKB-UniRule"/>
</dbReference>
<dbReference type="PANTHER" id="PTHR43692:SF1">
    <property type="entry name" value="UDP-N-ACETYLMURAMOYLALANINE--D-GLUTAMATE LIGASE"/>
    <property type="match status" value="1"/>
</dbReference>
<dbReference type="GO" id="GO:0071555">
    <property type="term" value="P:cell wall organization"/>
    <property type="evidence" value="ECO:0007669"/>
    <property type="project" value="UniProtKB-KW"/>
</dbReference>
<dbReference type="InterPro" id="IPR036565">
    <property type="entry name" value="Mur-like_cat_sf"/>
</dbReference>
<keyword evidence="17 18" id="KW-0132">Cell division</keyword>
<evidence type="ECO:0000256" key="18">
    <source>
        <dbReference type="RuleBase" id="RU003664"/>
    </source>
</evidence>
<keyword evidence="11 17" id="KW-0133">Cell shape</keyword>
<dbReference type="Gene3D" id="3.40.50.720">
    <property type="entry name" value="NAD(P)-binding Rossmann-like Domain"/>
    <property type="match status" value="1"/>
</dbReference>
<keyword evidence="17 18" id="KW-0131">Cell cycle</keyword>
<dbReference type="Pfam" id="PF02875">
    <property type="entry name" value="Mur_ligase_C"/>
    <property type="match status" value="1"/>
</dbReference>
<dbReference type="SUPFAM" id="SSF53623">
    <property type="entry name" value="MurD-like peptide ligases, catalytic domain"/>
    <property type="match status" value="1"/>
</dbReference>
<evidence type="ECO:0000256" key="8">
    <source>
        <dbReference type="ARBA" id="ARBA00022598"/>
    </source>
</evidence>
<proteinExistence type="inferred from homology"/>
<evidence type="ECO:0000256" key="17">
    <source>
        <dbReference type="HAMAP-Rule" id="MF_00639"/>
    </source>
</evidence>
<dbReference type="Gene3D" id="3.90.190.20">
    <property type="entry name" value="Mur ligase, C-terminal domain"/>
    <property type="match status" value="1"/>
</dbReference>
<keyword evidence="7 17" id="KW-0963">Cytoplasm</keyword>
<evidence type="ECO:0000256" key="3">
    <source>
        <dbReference type="ARBA" id="ARBA00004752"/>
    </source>
</evidence>
<evidence type="ECO:0000259" key="19">
    <source>
        <dbReference type="Pfam" id="PF02875"/>
    </source>
</evidence>
<keyword evidence="8 17" id="KW-0436">Ligase</keyword>
<evidence type="ECO:0000256" key="14">
    <source>
        <dbReference type="ARBA" id="ARBA00030398"/>
    </source>
</evidence>
<dbReference type="Proteomes" id="UP000244016">
    <property type="component" value="Unassembled WGS sequence"/>
</dbReference>
<evidence type="ECO:0000313" key="21">
    <source>
        <dbReference type="EMBL" id="PTQ52462.1"/>
    </source>
</evidence>
<reference evidence="21 22" key="1">
    <citation type="submission" date="2017-08" db="EMBL/GenBank/DDBJ databases">
        <title>Burning lignite coal seam in the remote Altai Mountains harbors a hydrogen-driven thermophilic microbial community.</title>
        <authorList>
            <person name="Kadnikov V.V."/>
            <person name="Mardanov A.V."/>
            <person name="Ivasenko D."/>
            <person name="Beletsky A.V."/>
            <person name="Karnachuk O.V."/>
            <person name="Ravin N.V."/>
        </authorList>
    </citation>
    <scope>NUCLEOTIDE SEQUENCE [LARGE SCALE GENOMIC DNA]</scope>
    <source>
        <strain evidence="21">AL31</strain>
    </source>
</reference>
<dbReference type="InterPro" id="IPR036615">
    <property type="entry name" value="Mur_ligase_C_dom_sf"/>
</dbReference>
<dbReference type="HAMAP" id="MF_00639">
    <property type="entry name" value="MurD"/>
    <property type="match status" value="1"/>
</dbReference>
<dbReference type="GO" id="GO:0005524">
    <property type="term" value="F:ATP binding"/>
    <property type="evidence" value="ECO:0007669"/>
    <property type="project" value="UniProtKB-UniRule"/>
</dbReference>
<evidence type="ECO:0000256" key="1">
    <source>
        <dbReference type="ARBA" id="ARBA00002734"/>
    </source>
</evidence>
<sequence length="485" mass="51121">MTRSPAESVASPHDRGWTALRRRYAGRRVLVLGGGRSGVAAALLLVRVGARVTVSDVRGRPEFADLERAKVPVRIGPQGPELLAGAEVVVKSPGLPPEHPAVRAARERGIPVVSEVGLSLPFLPHPRVAVTGSNGKTTVVLWTRHILAAAGLEVAAAGNVGVPLSGLVGKLSPRARLVVELSSFQLEDMRLAGETFRAEVAVLTNLYPHHVDYHGSPAAYARAKAHLFTAQGPGDVAVVRDAPETLALLEGHRGRRLLVGFRRPDSPWAAFVREDGEPYLALAFGAAVHSLLPVRALPLPGEHNAENALFAAAAAYLLGAGTDAVVEGLRTFPGVPHRLEYVGDFSGVHVYNDSKATNPEAAAVALAALAGRPTVLLAGGLERGESLSPLAPYFAGRAGNLRALVAYGEMGPRLAQAAREAGLGSVHLVRTLAEAVGRARELVRPGDVLLLSPAAASWDQYPDFEARGEEFRRLVREEFAAPSGP</sequence>
<evidence type="ECO:0000256" key="7">
    <source>
        <dbReference type="ARBA" id="ARBA00022490"/>
    </source>
</evidence>
<keyword evidence="12 17" id="KW-0573">Peptidoglycan synthesis</keyword>
<dbReference type="AlphaFoldDB" id="A0A2T5G8E7"/>
<dbReference type="GO" id="GO:0008360">
    <property type="term" value="P:regulation of cell shape"/>
    <property type="evidence" value="ECO:0007669"/>
    <property type="project" value="UniProtKB-KW"/>
</dbReference>
<dbReference type="PANTHER" id="PTHR43692">
    <property type="entry name" value="UDP-N-ACETYLMURAMOYLALANINE--D-GLUTAMATE LIGASE"/>
    <property type="match status" value="1"/>
</dbReference>
<evidence type="ECO:0000256" key="9">
    <source>
        <dbReference type="ARBA" id="ARBA00022741"/>
    </source>
</evidence>
<comment type="subcellular location">
    <subcellularLocation>
        <location evidence="2 17 18">Cytoplasm</location>
    </subcellularLocation>
</comment>
<dbReference type="UniPathway" id="UPA00219"/>
<dbReference type="InterPro" id="IPR013221">
    <property type="entry name" value="Mur_ligase_cen"/>
</dbReference>
<dbReference type="SUPFAM" id="SSF53244">
    <property type="entry name" value="MurD-like peptide ligases, peptide-binding domain"/>
    <property type="match status" value="1"/>
</dbReference>
<evidence type="ECO:0000256" key="11">
    <source>
        <dbReference type="ARBA" id="ARBA00022960"/>
    </source>
</evidence>
<comment type="similarity">
    <text evidence="4 17">Belongs to the MurCDEF family.</text>
</comment>
<dbReference type="EC" id="6.3.2.9" evidence="5 17"/>
<keyword evidence="9 17" id="KW-0547">Nucleotide-binding</keyword>
<dbReference type="EMBL" id="PEBW01000002">
    <property type="protein sequence ID" value="PTQ52462.1"/>
    <property type="molecule type" value="Genomic_DNA"/>
</dbReference>
<name>A0A2T5G8E7_9BACL</name>
<dbReference type="Pfam" id="PF21799">
    <property type="entry name" value="MurD-like_N"/>
    <property type="match status" value="1"/>
</dbReference>